<proteinExistence type="inferred from homology"/>
<keyword evidence="5" id="KW-1185">Reference proteome</keyword>
<dbReference type="GO" id="GO:0033204">
    <property type="term" value="F:ribonuclease P RNA binding"/>
    <property type="evidence" value="ECO:0007669"/>
    <property type="project" value="TreeGrafter"/>
</dbReference>
<evidence type="ECO:0000313" key="4">
    <source>
        <dbReference type="EMBL" id="KAK8865788.1"/>
    </source>
</evidence>
<dbReference type="PANTHER" id="PTHR15441">
    <property type="entry name" value="RIBONUCLEASE P PROTEIN SUBUNIT P14"/>
    <property type="match status" value="1"/>
</dbReference>
<protein>
    <submittedName>
        <fullName evidence="4">Uncharacterized protein</fullName>
    </submittedName>
</protein>
<reference evidence="4 5" key="1">
    <citation type="journal article" date="2024" name="bioRxiv">
        <title>Comparative genomics of Cryptococcus and Kwoniella reveals pathogenesis evolution and contrasting karyotype dynamics via intercentromeric recombination or chromosome fusion.</title>
        <authorList>
            <person name="Coelho M.A."/>
            <person name="David-Palma M."/>
            <person name="Shea T."/>
            <person name="Bowers K."/>
            <person name="McGinley-Smith S."/>
            <person name="Mohammad A.W."/>
            <person name="Gnirke A."/>
            <person name="Yurkov A.M."/>
            <person name="Nowrousian M."/>
            <person name="Sun S."/>
            <person name="Cuomo C.A."/>
            <person name="Heitman J."/>
        </authorList>
    </citation>
    <scope>NUCLEOTIDE SEQUENCE [LARGE SCALE GENOMIC DNA]</scope>
    <source>
        <strain evidence="4 5">CBS 13917</strain>
    </source>
</reference>
<dbReference type="GO" id="GO:0005730">
    <property type="term" value="C:nucleolus"/>
    <property type="evidence" value="ECO:0007669"/>
    <property type="project" value="TreeGrafter"/>
</dbReference>
<feature type="compositionally biased region" description="Basic and acidic residues" evidence="3">
    <location>
        <begin position="208"/>
        <end position="222"/>
    </location>
</feature>
<evidence type="ECO:0000256" key="2">
    <source>
        <dbReference type="ARBA" id="ARBA00022694"/>
    </source>
</evidence>
<dbReference type="KEGG" id="kne:92178194"/>
<feature type="compositionally biased region" description="Acidic residues" evidence="3">
    <location>
        <begin position="48"/>
        <end position="68"/>
    </location>
</feature>
<feature type="region of interest" description="Disordered" evidence="3">
    <location>
        <begin position="195"/>
        <end position="222"/>
    </location>
</feature>
<dbReference type="AlphaFoldDB" id="A0AAW0Z4J4"/>
<keyword evidence="2" id="KW-0819">tRNA processing</keyword>
<evidence type="ECO:0000313" key="5">
    <source>
        <dbReference type="Proteomes" id="UP001388673"/>
    </source>
</evidence>
<sequence>MVRFKNRYLLVEFLLPSSLEPSLSSTSTNTPISGSSSFRQHQRVGTDLDPEDGNYDDDDEDDDEEEEEEFALYPKLPFMVPSSTPDLKLGHEGGSAIYKAVRAVVQDVFGDEGWGRIASSFRVLYHSPLTTITFCRIARPHYRLLWSALTFITALNGHPVIPRVIGVSGTIRKMQNRGIAYHREVVGRLLSASASTTAGGGAGVGVEKVGEREREEMGRLTE</sequence>
<feature type="compositionally biased region" description="Polar residues" evidence="3">
    <location>
        <begin position="29"/>
        <end position="39"/>
    </location>
</feature>
<dbReference type="GeneID" id="92178194"/>
<dbReference type="SUPFAM" id="SSF160350">
    <property type="entry name" value="Rnp2-like"/>
    <property type="match status" value="1"/>
</dbReference>
<organism evidence="4 5">
    <name type="scientific">Kwoniella newhampshirensis</name>
    <dbReference type="NCBI Taxonomy" id="1651941"/>
    <lineage>
        <taxon>Eukaryota</taxon>
        <taxon>Fungi</taxon>
        <taxon>Dikarya</taxon>
        <taxon>Basidiomycota</taxon>
        <taxon>Agaricomycotina</taxon>
        <taxon>Tremellomycetes</taxon>
        <taxon>Tremellales</taxon>
        <taxon>Cryptococcaceae</taxon>
        <taxon>Kwoniella</taxon>
    </lineage>
</organism>
<feature type="region of interest" description="Disordered" evidence="3">
    <location>
        <begin position="21"/>
        <end position="68"/>
    </location>
</feature>
<dbReference type="Gene3D" id="3.30.70.3250">
    <property type="entry name" value="Ribonuclease P, Pop5 subunit"/>
    <property type="match status" value="1"/>
</dbReference>
<dbReference type="Proteomes" id="UP001388673">
    <property type="component" value="Unassembled WGS sequence"/>
</dbReference>
<dbReference type="GO" id="GO:0030681">
    <property type="term" value="C:multimeric ribonuclease P complex"/>
    <property type="evidence" value="ECO:0007669"/>
    <property type="project" value="TreeGrafter"/>
</dbReference>
<comment type="caution">
    <text evidence="4">The sequence shown here is derived from an EMBL/GenBank/DDBJ whole genome shotgun (WGS) entry which is preliminary data.</text>
</comment>
<dbReference type="RefSeq" id="XP_066805267.1">
    <property type="nucleotide sequence ID" value="XM_066944066.1"/>
</dbReference>
<gene>
    <name evidence="4" type="ORF">IAR55_000935</name>
</gene>
<comment type="similarity">
    <text evidence="1">Belongs to the eukaryotic/archaeal RNase P protein component 2 family.</text>
</comment>
<dbReference type="EMBL" id="JBCAWK010000002">
    <property type="protein sequence ID" value="KAK8865788.1"/>
    <property type="molecule type" value="Genomic_DNA"/>
</dbReference>
<evidence type="ECO:0000256" key="1">
    <source>
        <dbReference type="ARBA" id="ARBA00010800"/>
    </source>
</evidence>
<name>A0AAW0Z4J4_9TREE</name>
<dbReference type="InterPro" id="IPR002759">
    <property type="entry name" value="Pop5/Rpp14/Rnp2-like"/>
</dbReference>
<dbReference type="GO" id="GO:0000172">
    <property type="term" value="C:ribonuclease MRP complex"/>
    <property type="evidence" value="ECO:0007669"/>
    <property type="project" value="TreeGrafter"/>
</dbReference>
<dbReference type="PANTHER" id="PTHR15441:SF2">
    <property type="entry name" value="RIBONUCLEASE P_MRP PROTEIN SUBUNIT POP5"/>
    <property type="match status" value="1"/>
</dbReference>
<accession>A0AAW0Z4J4</accession>
<dbReference type="Pfam" id="PF01900">
    <property type="entry name" value="RNase_P_Rpp14"/>
    <property type="match status" value="1"/>
</dbReference>
<dbReference type="InterPro" id="IPR038085">
    <property type="entry name" value="Rnp2-like_sf"/>
</dbReference>
<evidence type="ECO:0000256" key="3">
    <source>
        <dbReference type="SAM" id="MobiDB-lite"/>
    </source>
</evidence>
<dbReference type="GO" id="GO:0001682">
    <property type="term" value="P:tRNA 5'-leader removal"/>
    <property type="evidence" value="ECO:0007669"/>
    <property type="project" value="InterPro"/>
</dbReference>